<dbReference type="EMBL" id="QTUC01000001">
    <property type="protein sequence ID" value="REF34925.1"/>
    <property type="molecule type" value="Genomic_DNA"/>
</dbReference>
<sequence length="372" mass="38031">MRAAHRPSLPRHLHPGAWWLWALGLATAASRTTNPVLLALLVAVAGNVVAARRTSAPWANSYAAFLRLGLVVIAIRVVFQAVFGAAVSGTTVLVRLPQVPLPDWMQGIRIGGPVTAEALASAALDGLRLAAVLACVGAANALANPKRLLASVPGALYEMGVAVVVAMTFAPQLVADAARARAARRLRGQPDRGLRALRAVAVPVLEGAMERSLALAAAMDSRGYGRTRTTSGRARVLTGVLVLGGLLGICVGLYGLLDAGGPPALGLPLLVAGVAAAGTGLFLGGRRTARTRYRPDPWALPEWLVAGSGIACAASFMWSQATGADGLVVATTPLAVPPLPAVAAVGALLALLPAWLAPPPPTPAGRTAEVFR</sequence>
<protein>
    <submittedName>
        <fullName evidence="6">Energy-coupling factor transport system permease protein</fullName>
    </submittedName>
</protein>
<organism evidence="6 7">
    <name type="scientific">Thermasporomyces composti</name>
    <dbReference type="NCBI Taxonomy" id="696763"/>
    <lineage>
        <taxon>Bacteria</taxon>
        <taxon>Bacillati</taxon>
        <taxon>Actinomycetota</taxon>
        <taxon>Actinomycetes</taxon>
        <taxon>Propionibacteriales</taxon>
        <taxon>Nocardioidaceae</taxon>
        <taxon>Thermasporomyces</taxon>
    </lineage>
</organism>
<dbReference type="PANTHER" id="PTHR33514">
    <property type="entry name" value="PROTEIN ABCI12, CHLOROPLASTIC"/>
    <property type="match status" value="1"/>
</dbReference>
<evidence type="ECO:0000313" key="6">
    <source>
        <dbReference type="EMBL" id="REF34925.1"/>
    </source>
</evidence>
<evidence type="ECO:0000313" key="7">
    <source>
        <dbReference type="Proteomes" id="UP000256485"/>
    </source>
</evidence>
<feature type="transmembrane region" description="Helical" evidence="5">
    <location>
        <begin position="35"/>
        <end position="52"/>
    </location>
</feature>
<keyword evidence="3 5" id="KW-1133">Transmembrane helix</keyword>
<evidence type="ECO:0000256" key="4">
    <source>
        <dbReference type="ARBA" id="ARBA00023136"/>
    </source>
</evidence>
<dbReference type="GO" id="GO:0005886">
    <property type="term" value="C:plasma membrane"/>
    <property type="evidence" value="ECO:0007669"/>
    <property type="project" value="UniProtKB-ARBA"/>
</dbReference>
<keyword evidence="4 5" id="KW-0472">Membrane</keyword>
<feature type="transmembrane region" description="Helical" evidence="5">
    <location>
        <begin position="338"/>
        <end position="357"/>
    </location>
</feature>
<feature type="transmembrane region" description="Helical" evidence="5">
    <location>
        <begin position="297"/>
        <end position="318"/>
    </location>
</feature>
<dbReference type="AlphaFoldDB" id="A0A3D9V7B4"/>
<feature type="transmembrane region" description="Helical" evidence="5">
    <location>
        <begin position="64"/>
        <end position="87"/>
    </location>
</feature>
<evidence type="ECO:0000256" key="5">
    <source>
        <dbReference type="SAM" id="Phobius"/>
    </source>
</evidence>
<feature type="transmembrane region" description="Helical" evidence="5">
    <location>
        <begin position="155"/>
        <end position="175"/>
    </location>
</feature>
<evidence type="ECO:0000256" key="1">
    <source>
        <dbReference type="ARBA" id="ARBA00004141"/>
    </source>
</evidence>
<dbReference type="RefSeq" id="WP_115848804.1">
    <property type="nucleotide sequence ID" value="NZ_QTUC01000001.1"/>
</dbReference>
<accession>A0A3D9V7B4</accession>
<name>A0A3D9V7B4_THECX</name>
<gene>
    <name evidence="6" type="ORF">DFJ64_0291</name>
</gene>
<evidence type="ECO:0000256" key="3">
    <source>
        <dbReference type="ARBA" id="ARBA00022989"/>
    </source>
</evidence>
<comment type="caution">
    <text evidence="6">The sequence shown here is derived from an EMBL/GenBank/DDBJ whole genome shotgun (WGS) entry which is preliminary data.</text>
</comment>
<reference evidence="6 7" key="1">
    <citation type="submission" date="2018-08" db="EMBL/GenBank/DDBJ databases">
        <title>Sequencing the genomes of 1000 actinobacteria strains.</title>
        <authorList>
            <person name="Klenk H.-P."/>
        </authorList>
    </citation>
    <scope>NUCLEOTIDE SEQUENCE [LARGE SCALE GENOMIC DNA]</scope>
    <source>
        <strain evidence="6 7">DSM 22891</strain>
    </source>
</reference>
<dbReference type="OrthoDB" id="5187293at2"/>
<feature type="transmembrane region" description="Helical" evidence="5">
    <location>
        <begin position="236"/>
        <end position="257"/>
    </location>
</feature>
<dbReference type="InterPro" id="IPR003339">
    <property type="entry name" value="ABC/ECF_trnsptr_transmembrane"/>
</dbReference>
<dbReference type="PANTHER" id="PTHR33514:SF15">
    <property type="entry name" value="COBALT TRANSPORT PROTEIN"/>
    <property type="match status" value="1"/>
</dbReference>
<feature type="transmembrane region" description="Helical" evidence="5">
    <location>
        <begin position="263"/>
        <end position="285"/>
    </location>
</feature>
<evidence type="ECO:0000256" key="2">
    <source>
        <dbReference type="ARBA" id="ARBA00022692"/>
    </source>
</evidence>
<dbReference type="Proteomes" id="UP000256485">
    <property type="component" value="Unassembled WGS sequence"/>
</dbReference>
<proteinExistence type="predicted"/>
<comment type="subcellular location">
    <subcellularLocation>
        <location evidence="1">Membrane</location>
        <topology evidence="1">Multi-pass membrane protein</topology>
    </subcellularLocation>
</comment>
<keyword evidence="2 5" id="KW-0812">Transmembrane</keyword>
<dbReference type="Pfam" id="PF02361">
    <property type="entry name" value="CbiQ"/>
    <property type="match status" value="1"/>
</dbReference>
<keyword evidence="7" id="KW-1185">Reference proteome</keyword>